<dbReference type="GO" id="GO:0032787">
    <property type="term" value="P:monocarboxylic acid metabolic process"/>
    <property type="evidence" value="ECO:0007669"/>
    <property type="project" value="UniProtKB-ARBA"/>
</dbReference>
<dbReference type="PANTHER" id="PTHR42879">
    <property type="entry name" value="3-OXOACYL-(ACYL-CARRIER-PROTEIN) REDUCTASE"/>
    <property type="match status" value="1"/>
</dbReference>
<dbReference type="InterPro" id="IPR050259">
    <property type="entry name" value="SDR"/>
</dbReference>
<keyword evidence="2" id="KW-0560">Oxidoreductase</keyword>
<protein>
    <recommendedName>
        <fullName evidence="4">3-oxoacyl-[acyl-carrier-protein] reductase</fullName>
    </recommendedName>
</protein>
<dbReference type="PROSITE" id="PS00061">
    <property type="entry name" value="ADH_SHORT"/>
    <property type="match status" value="1"/>
</dbReference>
<comment type="similarity">
    <text evidence="1">Belongs to the short-chain dehydrogenases/reductases (SDR) family.</text>
</comment>
<organism evidence="3">
    <name type="scientific">marine metagenome</name>
    <dbReference type="NCBI Taxonomy" id="408172"/>
    <lineage>
        <taxon>unclassified sequences</taxon>
        <taxon>metagenomes</taxon>
        <taxon>ecological metagenomes</taxon>
    </lineage>
</organism>
<accession>A0A381N950</accession>
<sequence length="175" mass="18755">MVKETVVTHNHLDILVNNAGVTRDNLLMRMSEDDWNTVLNINLKAAFIAIKAAARTMMKQRNGRIINISSVVGLMGNAGQVNYAASKAGLIGLTKSTARELASRGITANCIAPGYVATDMTNELGDEVRQSLNEKIPLGRIGQVEDIAYAVAFLASDEAEYITGQTLAIDGGMVM</sequence>
<dbReference type="NCBIfam" id="NF009466">
    <property type="entry name" value="PRK12826.1-2"/>
    <property type="match status" value="1"/>
</dbReference>
<proteinExistence type="inferred from homology"/>
<dbReference type="GO" id="GO:0016491">
    <property type="term" value="F:oxidoreductase activity"/>
    <property type="evidence" value="ECO:0007669"/>
    <property type="project" value="UniProtKB-KW"/>
</dbReference>
<dbReference type="PRINTS" id="PR00081">
    <property type="entry name" value="GDHRDH"/>
</dbReference>
<dbReference type="InterPro" id="IPR002347">
    <property type="entry name" value="SDR_fam"/>
</dbReference>
<dbReference type="PRINTS" id="PR00080">
    <property type="entry name" value="SDRFAMILY"/>
</dbReference>
<evidence type="ECO:0000256" key="2">
    <source>
        <dbReference type="ARBA" id="ARBA00023002"/>
    </source>
</evidence>
<dbReference type="PANTHER" id="PTHR42879:SF2">
    <property type="entry name" value="3-OXOACYL-[ACYL-CARRIER-PROTEIN] REDUCTASE FABG"/>
    <property type="match status" value="1"/>
</dbReference>
<dbReference type="Gene3D" id="3.40.50.720">
    <property type="entry name" value="NAD(P)-binding Rossmann-like Domain"/>
    <property type="match status" value="1"/>
</dbReference>
<dbReference type="EMBL" id="UINC01000208">
    <property type="protein sequence ID" value="SUZ51141.1"/>
    <property type="molecule type" value="Genomic_DNA"/>
</dbReference>
<gene>
    <name evidence="3" type="ORF">METZ01_LOCUS3995</name>
</gene>
<dbReference type="SUPFAM" id="SSF51735">
    <property type="entry name" value="NAD(P)-binding Rossmann-fold domains"/>
    <property type="match status" value="1"/>
</dbReference>
<dbReference type="AlphaFoldDB" id="A0A381N950"/>
<name>A0A381N950_9ZZZZ</name>
<dbReference type="FunFam" id="3.40.50.720:FF:000173">
    <property type="entry name" value="3-oxoacyl-[acyl-carrier protein] reductase"/>
    <property type="match status" value="1"/>
</dbReference>
<dbReference type="InterPro" id="IPR036291">
    <property type="entry name" value="NAD(P)-bd_dom_sf"/>
</dbReference>
<evidence type="ECO:0008006" key="4">
    <source>
        <dbReference type="Google" id="ProtNLM"/>
    </source>
</evidence>
<reference evidence="3" key="1">
    <citation type="submission" date="2018-05" db="EMBL/GenBank/DDBJ databases">
        <authorList>
            <person name="Lanie J.A."/>
            <person name="Ng W.-L."/>
            <person name="Kazmierczak K.M."/>
            <person name="Andrzejewski T.M."/>
            <person name="Davidsen T.M."/>
            <person name="Wayne K.J."/>
            <person name="Tettelin H."/>
            <person name="Glass J.I."/>
            <person name="Rusch D."/>
            <person name="Podicherti R."/>
            <person name="Tsui H.-C.T."/>
            <person name="Winkler M.E."/>
        </authorList>
    </citation>
    <scope>NUCLEOTIDE SEQUENCE</scope>
</reference>
<dbReference type="Pfam" id="PF13561">
    <property type="entry name" value="adh_short_C2"/>
    <property type="match status" value="1"/>
</dbReference>
<evidence type="ECO:0000256" key="1">
    <source>
        <dbReference type="ARBA" id="ARBA00006484"/>
    </source>
</evidence>
<evidence type="ECO:0000313" key="3">
    <source>
        <dbReference type="EMBL" id="SUZ51141.1"/>
    </source>
</evidence>
<dbReference type="InterPro" id="IPR020904">
    <property type="entry name" value="Sc_DH/Rdtase_CS"/>
</dbReference>